<dbReference type="AlphaFoldDB" id="A0A0X3NU14"/>
<dbReference type="InterPro" id="IPR052669">
    <property type="entry name" value="SL1/TIF-IB_Component"/>
</dbReference>
<name>A0A0X3NU14_SCHSO</name>
<dbReference type="EMBL" id="GEEE01020006">
    <property type="protein sequence ID" value="JAP43219.1"/>
    <property type="molecule type" value="Transcribed_RNA"/>
</dbReference>
<gene>
    <name evidence="2" type="ORF">TR149299</name>
</gene>
<dbReference type="GO" id="GO:0006360">
    <property type="term" value="P:transcription by RNA polymerase I"/>
    <property type="evidence" value="ECO:0007669"/>
    <property type="project" value="InterPro"/>
</dbReference>
<dbReference type="PANTHER" id="PTHR32122">
    <property type="entry name" value="TATA BOX-BINDING PROTEIN ASSOCIATED FACTOR RNA POLYMERASE I SUBUNIT A"/>
    <property type="match status" value="1"/>
</dbReference>
<evidence type="ECO:0000313" key="2">
    <source>
        <dbReference type="EMBL" id="JAP43219.1"/>
    </source>
</evidence>
<keyword evidence="1" id="KW-0812">Transmembrane</keyword>
<accession>A0A0X3NU14</accession>
<dbReference type="Pfam" id="PF14929">
    <property type="entry name" value="TAF1_subA"/>
    <property type="match status" value="1"/>
</dbReference>
<reference evidence="2" key="1">
    <citation type="submission" date="2016-01" db="EMBL/GenBank/DDBJ databases">
        <title>Reference transcriptome for the parasite Schistocephalus solidus: insights into the molecular evolution of parasitism.</title>
        <authorList>
            <person name="Hebert F.O."/>
            <person name="Grambauer S."/>
            <person name="Barber I."/>
            <person name="Landry C.R."/>
            <person name="Aubin-Horth N."/>
        </authorList>
    </citation>
    <scope>NUCLEOTIDE SEQUENCE</scope>
</reference>
<protein>
    <submittedName>
        <fullName evidence="2">Uncharacterized protein</fullName>
    </submittedName>
</protein>
<sequence length="538" mass="62234">RVSSEVLVAAFQWILFSVVYLTYFWSKMGRLATSKQKRPDRVSSEVYKIRRKLFLLKLGRFTRMLLNLSKQEFWPCFLGRMSCNALIFSETFDHIAPSARHRIMAMVWIFLLRHKFAEVVRVLAHTIHSYSISPSWLWRTAFHVFRCLKQPEKLLKFRSAMNSCRLTDENNRVLETILFELGQKRWDLAADERSCKIFKRDPSSSREAMLTREPEVNHVQRLQRLYEGLASYALWYEAKVAATDGASLTAKADRAIYRLSEVDALIEDGHVCDIFLRPFIHLLWTVGRHSEALIVLEKYARVVHGHPNTQLYLAEWQLWRLTGKPTSFTSASLRRTLHLPRPSLECLQAQVETVGRQSEARRLKSPGRSAEETLLHHLCSYLFSLLPEPASRLPAVDSDEEEEVETEDALLDEHNLALVAIEALLQKGYGLTALKMAFLLLDHPSWCRFPRPWYLLHLSINVVGRASRHVSKAWTLRSATWKRYIFSRKDIPPVGLSVKRVLKEVQLAEPPASMAVVEDDFAPILSVRKILPTERVYD</sequence>
<keyword evidence="1" id="KW-1133">Transmembrane helix</keyword>
<dbReference type="PANTHER" id="PTHR32122:SF1">
    <property type="entry name" value="TATA BOX-BINDING PROTEIN-ASSOCIATED FACTOR RNA POLYMERASE I SUBUNIT A"/>
    <property type="match status" value="1"/>
</dbReference>
<keyword evidence="1" id="KW-0472">Membrane</keyword>
<dbReference type="InterPro" id="IPR039495">
    <property type="entry name" value="TAF1A"/>
</dbReference>
<proteinExistence type="predicted"/>
<organism evidence="2">
    <name type="scientific">Schistocephalus solidus</name>
    <name type="common">Tapeworm</name>
    <dbReference type="NCBI Taxonomy" id="70667"/>
    <lineage>
        <taxon>Eukaryota</taxon>
        <taxon>Metazoa</taxon>
        <taxon>Spiralia</taxon>
        <taxon>Lophotrochozoa</taxon>
        <taxon>Platyhelminthes</taxon>
        <taxon>Cestoda</taxon>
        <taxon>Eucestoda</taxon>
        <taxon>Diphyllobothriidea</taxon>
        <taxon>Diphyllobothriidae</taxon>
        <taxon>Schistocephalus</taxon>
    </lineage>
</organism>
<evidence type="ECO:0000256" key="1">
    <source>
        <dbReference type="SAM" id="Phobius"/>
    </source>
</evidence>
<feature type="transmembrane region" description="Helical" evidence="1">
    <location>
        <begin position="6"/>
        <end position="25"/>
    </location>
</feature>
<dbReference type="GO" id="GO:0000120">
    <property type="term" value="C:RNA polymerase I transcription regulator complex"/>
    <property type="evidence" value="ECO:0007669"/>
    <property type="project" value="InterPro"/>
</dbReference>
<feature type="non-terminal residue" evidence="2">
    <location>
        <position position="1"/>
    </location>
</feature>